<feature type="region of interest" description="Disordered" evidence="1">
    <location>
        <begin position="1"/>
        <end position="36"/>
    </location>
</feature>
<protein>
    <submittedName>
        <fullName evidence="3">Formin-like protein 1</fullName>
    </submittedName>
</protein>
<gene>
    <name evidence="3" type="primary">FMNL1_2</name>
    <name evidence="3" type="ORF">P7K49_010720</name>
</gene>
<dbReference type="SUPFAM" id="SSF48371">
    <property type="entry name" value="ARM repeat"/>
    <property type="match status" value="1"/>
</dbReference>
<reference evidence="3 4" key="1">
    <citation type="submission" date="2023-05" db="EMBL/GenBank/DDBJ databases">
        <title>B98-5 Cell Line De Novo Hybrid Assembly: An Optical Mapping Approach.</title>
        <authorList>
            <person name="Kananen K."/>
            <person name="Auerbach J.A."/>
            <person name="Kautto E."/>
            <person name="Blachly J.S."/>
        </authorList>
    </citation>
    <scope>NUCLEOTIDE SEQUENCE [LARGE SCALE GENOMIC DNA]</scope>
    <source>
        <strain evidence="3">B95-8</strain>
        <tissue evidence="3">Cell line</tissue>
    </source>
</reference>
<dbReference type="InterPro" id="IPR011989">
    <property type="entry name" value="ARM-like"/>
</dbReference>
<dbReference type="PANTHER" id="PTHR45857">
    <property type="entry name" value="FORMIN-LIKE PROTEIN"/>
    <property type="match status" value="1"/>
</dbReference>
<comment type="caution">
    <text evidence="3">The sequence shown here is derived from an EMBL/GenBank/DDBJ whole genome shotgun (WGS) entry which is preliminary data.</text>
</comment>
<evidence type="ECO:0000259" key="2">
    <source>
        <dbReference type="PROSITE" id="PS51232"/>
    </source>
</evidence>
<dbReference type="InterPro" id="IPR010473">
    <property type="entry name" value="GTPase-bd"/>
</dbReference>
<dbReference type="SMART" id="SM01140">
    <property type="entry name" value="Drf_GBD"/>
    <property type="match status" value="1"/>
</dbReference>
<dbReference type="Proteomes" id="UP001266305">
    <property type="component" value="Unassembled WGS sequence"/>
</dbReference>
<evidence type="ECO:0000313" key="4">
    <source>
        <dbReference type="Proteomes" id="UP001266305"/>
    </source>
</evidence>
<dbReference type="Pfam" id="PF06371">
    <property type="entry name" value="Drf_GBD"/>
    <property type="match status" value="1"/>
</dbReference>
<name>A0ABQ9VNM9_SAGOE</name>
<dbReference type="InterPro" id="IPR016024">
    <property type="entry name" value="ARM-type_fold"/>
</dbReference>
<dbReference type="Gene3D" id="1.25.10.10">
    <property type="entry name" value="Leucine-rich Repeat Variant"/>
    <property type="match status" value="1"/>
</dbReference>
<evidence type="ECO:0000313" key="3">
    <source>
        <dbReference type="EMBL" id="KAK2110974.1"/>
    </source>
</evidence>
<dbReference type="SMART" id="SM01139">
    <property type="entry name" value="Drf_FH3"/>
    <property type="match status" value="1"/>
</dbReference>
<dbReference type="InterPro" id="IPR043592">
    <property type="entry name" value="FMNL_animal"/>
</dbReference>
<dbReference type="PANTHER" id="PTHR45857:SF2">
    <property type="entry name" value="FORMIN-LIKE PROTEIN 1"/>
    <property type="match status" value="1"/>
</dbReference>
<dbReference type="InterPro" id="IPR014768">
    <property type="entry name" value="GBD/FH3_dom"/>
</dbReference>
<feature type="region of interest" description="Disordered" evidence="1">
    <location>
        <begin position="62"/>
        <end position="81"/>
    </location>
</feature>
<evidence type="ECO:0000256" key="1">
    <source>
        <dbReference type="SAM" id="MobiDB-lite"/>
    </source>
</evidence>
<dbReference type="PROSITE" id="PS51232">
    <property type="entry name" value="GBD_FH3"/>
    <property type="match status" value="1"/>
</dbReference>
<proteinExistence type="predicted"/>
<accession>A0ABQ9VNM9</accession>
<dbReference type="Pfam" id="PF06367">
    <property type="entry name" value="Drf_FH3"/>
    <property type="match status" value="1"/>
</dbReference>
<dbReference type="InterPro" id="IPR010472">
    <property type="entry name" value="FH3_dom"/>
</dbReference>
<feature type="domain" description="GBD/FH3" evidence="2">
    <location>
        <begin position="1"/>
        <end position="340"/>
    </location>
</feature>
<feature type="compositionally biased region" description="Polar residues" evidence="1">
    <location>
        <begin position="1"/>
        <end position="11"/>
    </location>
</feature>
<organism evidence="3 4">
    <name type="scientific">Saguinus oedipus</name>
    <name type="common">Cotton-top tamarin</name>
    <name type="synonym">Oedipomidas oedipus</name>
    <dbReference type="NCBI Taxonomy" id="9490"/>
    <lineage>
        <taxon>Eukaryota</taxon>
        <taxon>Metazoa</taxon>
        <taxon>Chordata</taxon>
        <taxon>Craniata</taxon>
        <taxon>Vertebrata</taxon>
        <taxon>Euteleostomi</taxon>
        <taxon>Mammalia</taxon>
        <taxon>Eutheria</taxon>
        <taxon>Euarchontoglires</taxon>
        <taxon>Primates</taxon>
        <taxon>Haplorrhini</taxon>
        <taxon>Platyrrhini</taxon>
        <taxon>Cebidae</taxon>
        <taxon>Callitrichinae</taxon>
        <taxon>Saguinus</taxon>
    </lineage>
</organism>
<dbReference type="EMBL" id="JASSZA010000005">
    <property type="protein sequence ID" value="KAK2110974.1"/>
    <property type="molecule type" value="Genomic_DNA"/>
</dbReference>
<feature type="compositionally biased region" description="Low complexity" evidence="1">
    <location>
        <begin position="293"/>
        <end position="309"/>
    </location>
</feature>
<keyword evidence="4" id="KW-1185">Reference proteome</keyword>
<sequence length="376" mass="41695">MESTDNGASNSEKNKPLEQSVEDLSKGPPSSVPKSRHLTIKYVGHKRPSEWWGNRKLGLTLTPTASSMPPPRLTPAHSRKALRNSRIVSQKDDVHVCIMCLRAIMNYQSGFSLVMNHPACVNEIALSLNNKNPRTKALVLELLAAVCLVRGGHDIILAAFDNFKEVCGEQHRFEKLMEYFRNEDSNIDFTVACMQFINIVVHSVENMNFRVFLQYEFTHLGLDLYLERLRLTESDKLQVQIQAYLDNVFDVGALLEDTETKNAVLEHMEELQEQVALSPRCAECGRTAGPQASTQAQTPPSSVSSSSSTSRITGALVSLPYLLGFECQARPTLGTWAERIWEPPPVFQAGMPDAAPSPAVPVPGCGSELTMCRCYS</sequence>
<feature type="region of interest" description="Disordered" evidence="1">
    <location>
        <begin position="286"/>
        <end position="309"/>
    </location>
</feature>